<protein>
    <submittedName>
        <fullName evidence="2">Uncharacterized protein</fullName>
    </submittedName>
</protein>
<accession>A0A0B6X9S2</accession>
<evidence type="ECO:0000256" key="1">
    <source>
        <dbReference type="SAM" id="MobiDB-lite"/>
    </source>
</evidence>
<name>A0A0B6X9S2_XENBV</name>
<dbReference type="Proteomes" id="UP000032930">
    <property type="component" value="Chromosome"/>
</dbReference>
<proteinExistence type="predicted"/>
<gene>
    <name evidence="2" type="ORF">XBW1_2111</name>
</gene>
<feature type="region of interest" description="Disordered" evidence="1">
    <location>
        <begin position="1"/>
        <end position="31"/>
    </location>
</feature>
<organism evidence="2 3">
    <name type="scientific">Xenorhabdus bovienii</name>
    <name type="common">Xenorhabdus nematophila subsp. bovienii</name>
    <dbReference type="NCBI Taxonomy" id="40576"/>
    <lineage>
        <taxon>Bacteria</taxon>
        <taxon>Pseudomonadati</taxon>
        <taxon>Pseudomonadota</taxon>
        <taxon>Gammaproteobacteria</taxon>
        <taxon>Enterobacterales</taxon>
        <taxon>Morganellaceae</taxon>
        <taxon>Xenorhabdus</taxon>
    </lineage>
</organism>
<dbReference type="AlphaFoldDB" id="A0A0B6X9S2"/>
<reference evidence="2 3" key="1">
    <citation type="submission" date="2014-02" db="EMBL/GenBank/DDBJ databases">
        <authorList>
            <person name="Genoscope - CEA"/>
        </authorList>
    </citation>
    <scope>NUCLEOTIDE SEQUENCE [LARGE SCALE GENOMIC DNA]</scope>
    <source>
        <strain evidence="2 3">CS03</strain>
    </source>
</reference>
<dbReference type="EMBL" id="FO818637">
    <property type="protein sequence ID" value="CDM89468.1"/>
    <property type="molecule type" value="Genomic_DNA"/>
</dbReference>
<evidence type="ECO:0000313" key="3">
    <source>
        <dbReference type="Proteomes" id="UP000032930"/>
    </source>
</evidence>
<dbReference type="KEGG" id="xbv:XBW1_2111"/>
<sequence length="71" mass="7811">MLSSPSTVRRSHHTPFGTVRQTNNNNMPAGKALTVDANKGMLGGNISVATIFQWRQYFSGDNIGTAPYDRR</sequence>
<evidence type="ECO:0000313" key="2">
    <source>
        <dbReference type="EMBL" id="CDM89468.1"/>
    </source>
</evidence>